<sequence length="193" mass="21958">MDSNTTRTQSLPPNPLKKHQNLKLVPLTTTEHLDDFWEIWREERGVLWSRKAPMKTKEEALEFLKWILPKTQENPEGEMEGIRPKCVGFVGTNRSSPEGLEMGYCVNPDYYGNGYATWGVAESHIPHLVAKIDPRNKASERIISKVGGRKGEVLEKFYSRRIDEGKLSDIRCWYLDRPGVGGKGEGKGEGEEK</sequence>
<dbReference type="PANTHER" id="PTHR43792">
    <property type="entry name" value="GNAT FAMILY, PUTATIVE (AFU_ORTHOLOGUE AFUA_3G00765)-RELATED-RELATED"/>
    <property type="match status" value="1"/>
</dbReference>
<evidence type="ECO:0000259" key="1">
    <source>
        <dbReference type="Pfam" id="PF13302"/>
    </source>
</evidence>
<accession>A0A4Y8DHV8</accession>
<proteinExistence type="predicted"/>
<dbReference type="AlphaFoldDB" id="A0A4Y8DHV8"/>
<dbReference type="InterPro" id="IPR051531">
    <property type="entry name" value="N-acetyltransferase"/>
</dbReference>
<reference evidence="2 3" key="1">
    <citation type="submission" date="2017-11" db="EMBL/GenBank/DDBJ databases">
        <title>Comparative genomics of Botrytis spp.</title>
        <authorList>
            <person name="Valero-Jimenez C.A."/>
            <person name="Tapia P."/>
            <person name="Veloso J."/>
            <person name="Silva-Moreno E."/>
            <person name="Staats M."/>
            <person name="Valdes J.H."/>
            <person name="Van Kan J.A.L."/>
        </authorList>
    </citation>
    <scope>NUCLEOTIDE SEQUENCE [LARGE SCALE GENOMIC DNA]</scope>
    <source>
        <strain evidence="2 3">MUCL2830</strain>
    </source>
</reference>
<dbReference type="GO" id="GO:0016747">
    <property type="term" value="F:acyltransferase activity, transferring groups other than amino-acyl groups"/>
    <property type="evidence" value="ECO:0007669"/>
    <property type="project" value="InterPro"/>
</dbReference>
<dbReference type="Pfam" id="PF13302">
    <property type="entry name" value="Acetyltransf_3"/>
    <property type="match status" value="1"/>
</dbReference>
<feature type="domain" description="N-acetyltransferase" evidence="1">
    <location>
        <begin position="22"/>
        <end position="148"/>
    </location>
</feature>
<dbReference type="InterPro" id="IPR016181">
    <property type="entry name" value="Acyl_CoA_acyltransferase"/>
</dbReference>
<keyword evidence="3" id="KW-1185">Reference proteome</keyword>
<protein>
    <recommendedName>
        <fullName evidence="1">N-acetyltransferase domain-containing protein</fullName>
    </recommendedName>
</protein>
<organism evidence="2 3">
    <name type="scientific">Botryotinia calthae</name>
    <dbReference type="NCBI Taxonomy" id="38488"/>
    <lineage>
        <taxon>Eukaryota</taxon>
        <taxon>Fungi</taxon>
        <taxon>Dikarya</taxon>
        <taxon>Ascomycota</taxon>
        <taxon>Pezizomycotina</taxon>
        <taxon>Leotiomycetes</taxon>
        <taxon>Helotiales</taxon>
        <taxon>Sclerotiniaceae</taxon>
        <taxon>Botryotinia</taxon>
    </lineage>
</organism>
<dbReference type="InterPro" id="IPR000182">
    <property type="entry name" value="GNAT_dom"/>
</dbReference>
<evidence type="ECO:0000313" key="3">
    <source>
        <dbReference type="Proteomes" id="UP000297299"/>
    </source>
</evidence>
<dbReference type="Gene3D" id="3.40.630.30">
    <property type="match status" value="1"/>
</dbReference>
<gene>
    <name evidence="2" type="ORF">BOTCAL_0018g00200</name>
</gene>
<dbReference type="PANTHER" id="PTHR43792:SF1">
    <property type="entry name" value="N-ACETYLTRANSFERASE DOMAIN-CONTAINING PROTEIN"/>
    <property type="match status" value="1"/>
</dbReference>
<dbReference type="SUPFAM" id="SSF55729">
    <property type="entry name" value="Acyl-CoA N-acyltransferases (Nat)"/>
    <property type="match status" value="1"/>
</dbReference>
<dbReference type="EMBL" id="PHWZ01000018">
    <property type="protein sequence ID" value="TEY84243.1"/>
    <property type="molecule type" value="Genomic_DNA"/>
</dbReference>
<comment type="caution">
    <text evidence="2">The sequence shown here is derived from an EMBL/GenBank/DDBJ whole genome shotgun (WGS) entry which is preliminary data.</text>
</comment>
<name>A0A4Y8DHV8_9HELO</name>
<evidence type="ECO:0000313" key="2">
    <source>
        <dbReference type="EMBL" id="TEY84243.1"/>
    </source>
</evidence>
<dbReference type="OrthoDB" id="4072826at2759"/>
<dbReference type="Proteomes" id="UP000297299">
    <property type="component" value="Unassembled WGS sequence"/>
</dbReference>